<dbReference type="SUPFAM" id="SSF55073">
    <property type="entry name" value="Nucleotide cyclase"/>
    <property type="match status" value="1"/>
</dbReference>
<dbReference type="Pfam" id="PF00563">
    <property type="entry name" value="EAL"/>
    <property type="match status" value="1"/>
</dbReference>
<organism evidence="3 4">
    <name type="scientific">Thauera terpenica 58Eu</name>
    <dbReference type="NCBI Taxonomy" id="1348657"/>
    <lineage>
        <taxon>Bacteria</taxon>
        <taxon>Pseudomonadati</taxon>
        <taxon>Pseudomonadota</taxon>
        <taxon>Betaproteobacteria</taxon>
        <taxon>Rhodocyclales</taxon>
        <taxon>Zoogloeaceae</taxon>
        <taxon>Thauera</taxon>
    </lineage>
</organism>
<gene>
    <name evidence="3" type="ORF">M622_13545</name>
</gene>
<dbReference type="InterPro" id="IPR029787">
    <property type="entry name" value="Nucleotide_cyclase"/>
</dbReference>
<dbReference type="Gene3D" id="3.30.70.270">
    <property type="match status" value="1"/>
</dbReference>
<dbReference type="PROSITE" id="PS50887">
    <property type="entry name" value="GGDEF"/>
    <property type="match status" value="1"/>
</dbReference>
<dbReference type="InterPro" id="IPR050706">
    <property type="entry name" value="Cyclic-di-GMP_PDE-like"/>
</dbReference>
<protein>
    <recommendedName>
        <fullName evidence="5">EAL domain-containing protein</fullName>
    </recommendedName>
</protein>
<reference evidence="3 4" key="1">
    <citation type="submission" date="2013-06" db="EMBL/GenBank/DDBJ databases">
        <title>Draft genome sequence of Thauera terpenica.</title>
        <authorList>
            <person name="Liu B."/>
            <person name="Frostegard A.H."/>
            <person name="Shapleigh J.P."/>
        </authorList>
    </citation>
    <scope>NUCLEOTIDE SEQUENCE [LARGE SCALE GENOMIC DNA]</scope>
    <source>
        <strain evidence="3 4">58Eu</strain>
    </source>
</reference>
<dbReference type="InterPro" id="IPR043128">
    <property type="entry name" value="Rev_trsase/Diguanyl_cyclase"/>
</dbReference>
<accession>S9ZRV0</accession>
<dbReference type="PANTHER" id="PTHR33121:SF71">
    <property type="entry name" value="OXYGEN SENSOR PROTEIN DOSP"/>
    <property type="match status" value="1"/>
</dbReference>
<evidence type="ECO:0000313" key="3">
    <source>
        <dbReference type="EMBL" id="EPZ16247.1"/>
    </source>
</evidence>
<dbReference type="AlphaFoldDB" id="S9ZRV0"/>
<dbReference type="PATRIC" id="fig|1348657.5.peg.1247"/>
<feature type="domain" description="EAL" evidence="1">
    <location>
        <begin position="50"/>
        <end position="188"/>
    </location>
</feature>
<proteinExistence type="predicted"/>
<dbReference type="SMART" id="SM00052">
    <property type="entry name" value="EAL"/>
    <property type="match status" value="1"/>
</dbReference>
<dbReference type="Proteomes" id="UP000015455">
    <property type="component" value="Unassembled WGS sequence"/>
</dbReference>
<comment type="caution">
    <text evidence="3">The sequence shown here is derived from an EMBL/GenBank/DDBJ whole genome shotgun (WGS) entry which is preliminary data.</text>
</comment>
<dbReference type="InterPro" id="IPR000160">
    <property type="entry name" value="GGDEF_dom"/>
</dbReference>
<evidence type="ECO:0008006" key="5">
    <source>
        <dbReference type="Google" id="ProtNLM"/>
    </source>
</evidence>
<dbReference type="eggNOG" id="COG5001">
    <property type="taxonomic scope" value="Bacteria"/>
</dbReference>
<evidence type="ECO:0000259" key="1">
    <source>
        <dbReference type="PROSITE" id="PS50883"/>
    </source>
</evidence>
<dbReference type="GO" id="GO:0071111">
    <property type="term" value="F:cyclic-guanylate-specific phosphodiesterase activity"/>
    <property type="evidence" value="ECO:0007669"/>
    <property type="project" value="InterPro"/>
</dbReference>
<keyword evidence="4" id="KW-1185">Reference proteome</keyword>
<dbReference type="EMBL" id="ATJV01000047">
    <property type="protein sequence ID" value="EPZ16247.1"/>
    <property type="molecule type" value="Genomic_DNA"/>
</dbReference>
<name>S9ZRV0_9RHOO</name>
<dbReference type="InterPro" id="IPR035919">
    <property type="entry name" value="EAL_sf"/>
</dbReference>
<evidence type="ECO:0000313" key="4">
    <source>
        <dbReference type="Proteomes" id="UP000015455"/>
    </source>
</evidence>
<dbReference type="InterPro" id="IPR001633">
    <property type="entry name" value="EAL_dom"/>
</dbReference>
<dbReference type="CDD" id="cd01948">
    <property type="entry name" value="EAL"/>
    <property type="match status" value="1"/>
</dbReference>
<sequence>MCAGVAAFPGHGTDADALVRRARMAMFDARRRGKDCTVFATELEAQRSARLALMLDLRRAIEQKALLLYCQPKVDLASRHVCGAEGLVRWQHPTQGMIPTEEFVRIAETSGLITPLTYRVLEAAFQQSYAWHESGLDQPLSVNLSACDLHDPALVDTLQGLFATWGTKPEWIQFELTESALMSGDTVN</sequence>
<dbReference type="Gene3D" id="3.20.20.450">
    <property type="entry name" value="EAL domain"/>
    <property type="match status" value="1"/>
</dbReference>
<dbReference type="STRING" id="1348657.M622_13545"/>
<dbReference type="PROSITE" id="PS50883">
    <property type="entry name" value="EAL"/>
    <property type="match status" value="1"/>
</dbReference>
<dbReference type="SUPFAM" id="SSF141868">
    <property type="entry name" value="EAL domain-like"/>
    <property type="match status" value="1"/>
</dbReference>
<feature type="domain" description="GGDEF" evidence="2">
    <location>
        <begin position="1"/>
        <end position="42"/>
    </location>
</feature>
<dbReference type="PANTHER" id="PTHR33121">
    <property type="entry name" value="CYCLIC DI-GMP PHOSPHODIESTERASE PDEF"/>
    <property type="match status" value="1"/>
</dbReference>
<evidence type="ECO:0000259" key="2">
    <source>
        <dbReference type="PROSITE" id="PS50887"/>
    </source>
</evidence>